<feature type="region of interest" description="Disordered" evidence="2">
    <location>
        <begin position="1"/>
        <end position="36"/>
    </location>
</feature>
<dbReference type="InterPro" id="IPR007526">
    <property type="entry name" value="SWIRM"/>
</dbReference>
<dbReference type="InterPro" id="IPR055141">
    <property type="entry name" value="TADA2A_B-like_dom"/>
</dbReference>
<sequence>MNRQPENGSKPISSETEAEGPSLVELGSYNSKRQEFDPEYDNDAEKMLADIEFIGTATKDERELKLRMLLVEWKRGKDVILERNLLHPNPFERDLSTEERALCRSYDVYMRFHSKEEHQELLQTVISKHRTLKRLQELKEARVAGCRTITEANRYLELKKRREEKLKKLLAEHEKKRVRQATCSPTGHAFLTHLNDLEIMKFHEVKLIFDDEKRLCTKVKLPSPLYLMMQEVISKGVFNDNVTKKANAHKFFKIDVSIVDRVYDMLVKKGLALA</sequence>
<dbReference type="AlphaFoldDB" id="A0AAE0AJX8"/>
<feature type="coiled-coil region" evidence="1">
    <location>
        <begin position="152"/>
        <end position="179"/>
    </location>
</feature>
<proteinExistence type="predicted"/>
<dbReference type="InterPro" id="IPR036388">
    <property type="entry name" value="WH-like_DNA-bd_sf"/>
</dbReference>
<dbReference type="Pfam" id="PF22941">
    <property type="entry name" value="TADA2A-like_3rd"/>
    <property type="match status" value="1"/>
</dbReference>
<gene>
    <name evidence="4" type="ORF">Dsin_012779</name>
</gene>
<evidence type="ECO:0000259" key="3">
    <source>
        <dbReference type="PROSITE" id="PS50934"/>
    </source>
</evidence>
<dbReference type="PANTHER" id="PTHR12374">
    <property type="entry name" value="TRANSCRIPTIONAL ADAPTOR 2 ADA2 -RELATED"/>
    <property type="match status" value="1"/>
</dbReference>
<comment type="caution">
    <text evidence="4">The sequence shown here is derived from an EMBL/GenBank/DDBJ whole genome shotgun (WGS) entry which is preliminary data.</text>
</comment>
<reference evidence="4" key="1">
    <citation type="journal article" date="2023" name="Plant J.">
        <title>Genome sequences and population genomics provide insights into the demographic history, inbreeding, and mutation load of two 'living fossil' tree species of Dipteronia.</title>
        <authorList>
            <person name="Feng Y."/>
            <person name="Comes H.P."/>
            <person name="Chen J."/>
            <person name="Zhu S."/>
            <person name="Lu R."/>
            <person name="Zhang X."/>
            <person name="Li P."/>
            <person name="Qiu J."/>
            <person name="Olsen K.M."/>
            <person name="Qiu Y."/>
        </authorList>
    </citation>
    <scope>NUCLEOTIDE SEQUENCE</scope>
    <source>
        <strain evidence="4">NBL</strain>
    </source>
</reference>
<dbReference type="FunFam" id="1.10.10.10:FF:000087">
    <property type="entry name" value="Transcriptional adapter 2"/>
    <property type="match status" value="1"/>
</dbReference>
<evidence type="ECO:0000313" key="5">
    <source>
        <dbReference type="Proteomes" id="UP001281410"/>
    </source>
</evidence>
<feature type="compositionally biased region" description="Polar residues" evidence="2">
    <location>
        <begin position="1"/>
        <end position="15"/>
    </location>
</feature>
<dbReference type="GO" id="GO:0003682">
    <property type="term" value="F:chromatin binding"/>
    <property type="evidence" value="ECO:0007669"/>
    <property type="project" value="TreeGrafter"/>
</dbReference>
<dbReference type="GO" id="GO:0006338">
    <property type="term" value="P:chromatin remodeling"/>
    <property type="evidence" value="ECO:0007669"/>
    <property type="project" value="TreeGrafter"/>
</dbReference>
<dbReference type="SUPFAM" id="SSF46689">
    <property type="entry name" value="Homeodomain-like"/>
    <property type="match status" value="1"/>
</dbReference>
<keyword evidence="1" id="KW-0175">Coiled coil</keyword>
<dbReference type="GO" id="GO:0005634">
    <property type="term" value="C:nucleus"/>
    <property type="evidence" value="ECO:0007669"/>
    <property type="project" value="TreeGrafter"/>
</dbReference>
<dbReference type="Proteomes" id="UP001281410">
    <property type="component" value="Unassembled WGS sequence"/>
</dbReference>
<dbReference type="PROSITE" id="PS50934">
    <property type="entry name" value="SWIRM"/>
    <property type="match status" value="1"/>
</dbReference>
<feature type="domain" description="SWIRM" evidence="3">
    <location>
        <begin position="188"/>
        <end position="274"/>
    </location>
</feature>
<protein>
    <recommendedName>
        <fullName evidence="3">SWIRM domain-containing protein</fullName>
    </recommendedName>
</protein>
<dbReference type="PANTHER" id="PTHR12374:SF81">
    <property type="entry name" value="TRANSCRIPTIONAL ADAPTER ADA2B"/>
    <property type="match status" value="1"/>
</dbReference>
<name>A0AAE0AJX8_9ROSI</name>
<dbReference type="InterPro" id="IPR009057">
    <property type="entry name" value="Homeodomain-like_sf"/>
</dbReference>
<keyword evidence="5" id="KW-1185">Reference proteome</keyword>
<dbReference type="GO" id="GO:0006357">
    <property type="term" value="P:regulation of transcription by RNA polymerase II"/>
    <property type="evidence" value="ECO:0007669"/>
    <property type="project" value="TreeGrafter"/>
</dbReference>
<dbReference type="Gene3D" id="1.10.10.10">
    <property type="entry name" value="Winged helix-like DNA-binding domain superfamily/Winged helix DNA-binding domain"/>
    <property type="match status" value="1"/>
</dbReference>
<evidence type="ECO:0000256" key="1">
    <source>
        <dbReference type="SAM" id="Coils"/>
    </source>
</evidence>
<evidence type="ECO:0000313" key="4">
    <source>
        <dbReference type="EMBL" id="KAK3218809.1"/>
    </source>
</evidence>
<dbReference type="GO" id="GO:0003713">
    <property type="term" value="F:transcription coactivator activity"/>
    <property type="evidence" value="ECO:0007669"/>
    <property type="project" value="TreeGrafter"/>
</dbReference>
<dbReference type="EMBL" id="JANJYJ010000004">
    <property type="protein sequence ID" value="KAK3218809.1"/>
    <property type="molecule type" value="Genomic_DNA"/>
</dbReference>
<organism evidence="4 5">
    <name type="scientific">Dipteronia sinensis</name>
    <dbReference type="NCBI Taxonomy" id="43782"/>
    <lineage>
        <taxon>Eukaryota</taxon>
        <taxon>Viridiplantae</taxon>
        <taxon>Streptophyta</taxon>
        <taxon>Embryophyta</taxon>
        <taxon>Tracheophyta</taxon>
        <taxon>Spermatophyta</taxon>
        <taxon>Magnoliopsida</taxon>
        <taxon>eudicotyledons</taxon>
        <taxon>Gunneridae</taxon>
        <taxon>Pentapetalae</taxon>
        <taxon>rosids</taxon>
        <taxon>malvids</taxon>
        <taxon>Sapindales</taxon>
        <taxon>Sapindaceae</taxon>
        <taxon>Hippocastanoideae</taxon>
        <taxon>Acereae</taxon>
        <taxon>Dipteronia</taxon>
    </lineage>
</organism>
<accession>A0AAE0AJX8</accession>
<evidence type="ECO:0000256" key="2">
    <source>
        <dbReference type="SAM" id="MobiDB-lite"/>
    </source>
</evidence>